<name>A0AAE5CC78_9BACT</name>
<protein>
    <submittedName>
        <fullName evidence="2">Uncharacterized protein</fullName>
    </submittedName>
</protein>
<proteinExistence type="predicted"/>
<evidence type="ECO:0000313" key="2">
    <source>
        <dbReference type="EMBL" id="NIR75423.1"/>
    </source>
</evidence>
<organism evidence="2 3">
    <name type="scientific">Candidatus Kutchimonas denitrificans</name>
    <dbReference type="NCBI Taxonomy" id="3056748"/>
    <lineage>
        <taxon>Bacteria</taxon>
        <taxon>Pseudomonadati</taxon>
        <taxon>Gemmatimonadota</taxon>
        <taxon>Gemmatimonadia</taxon>
        <taxon>Candidatus Palauibacterales</taxon>
        <taxon>Candidatus Palauibacteraceae</taxon>
        <taxon>Candidatus Kutchimonas</taxon>
    </lineage>
</organism>
<feature type="region of interest" description="Disordered" evidence="1">
    <location>
        <begin position="1"/>
        <end position="42"/>
    </location>
</feature>
<comment type="caution">
    <text evidence="2">The sequence shown here is derived from an EMBL/GenBank/DDBJ whole genome shotgun (WGS) entry which is preliminary data.</text>
</comment>
<sequence length="167" mass="18427">MAKKSSSGPDSDIESRLAAIAGSVNRELPPHPPAERTPEGHHRHLFEESQQLYENELAWEEETGEESMEEGPVVSLVFPGTLALVDALVTSHAAGEHGEGGPHRDVVVSFAEWLSGRLWKLRSGEIRGSATERAKEADLTDRLIDLVLYRYCGLSAEEIEQVDVDRE</sequence>
<dbReference type="Proteomes" id="UP000702544">
    <property type="component" value="Unassembled WGS sequence"/>
</dbReference>
<evidence type="ECO:0000313" key="3">
    <source>
        <dbReference type="Proteomes" id="UP000702544"/>
    </source>
</evidence>
<reference evidence="2 3" key="1">
    <citation type="submission" date="2020-01" db="EMBL/GenBank/DDBJ databases">
        <title>Genomes assembled from Gulf of Kutch pelagic sediment metagenomes.</title>
        <authorList>
            <person name="Chandrashekar M."/>
            <person name="Mahajan M.S."/>
            <person name="Dave K.J."/>
            <person name="Vatsa P."/>
            <person name="Nathani N.M."/>
        </authorList>
    </citation>
    <scope>NUCLEOTIDE SEQUENCE [LARGE SCALE GENOMIC DNA]</scope>
    <source>
        <strain evidence="2">KS3-K002</strain>
    </source>
</reference>
<gene>
    <name evidence="2" type="ORF">GWO12_09995</name>
</gene>
<dbReference type="EMBL" id="JAACAK010000080">
    <property type="protein sequence ID" value="NIR75423.1"/>
    <property type="molecule type" value="Genomic_DNA"/>
</dbReference>
<dbReference type="AlphaFoldDB" id="A0AAE5CC78"/>
<accession>A0AAE5CC78</accession>
<evidence type="ECO:0000256" key="1">
    <source>
        <dbReference type="SAM" id="MobiDB-lite"/>
    </source>
</evidence>